<evidence type="ECO:0000313" key="3">
    <source>
        <dbReference type="Proteomes" id="UP000653454"/>
    </source>
</evidence>
<dbReference type="Proteomes" id="UP000653454">
    <property type="component" value="Unassembled WGS sequence"/>
</dbReference>
<feature type="compositionally biased region" description="Polar residues" evidence="1">
    <location>
        <begin position="110"/>
        <end position="119"/>
    </location>
</feature>
<evidence type="ECO:0000256" key="1">
    <source>
        <dbReference type="SAM" id="MobiDB-lite"/>
    </source>
</evidence>
<feature type="region of interest" description="Disordered" evidence="1">
    <location>
        <begin position="100"/>
        <end position="130"/>
    </location>
</feature>
<organism evidence="2 3">
    <name type="scientific">Plutella xylostella</name>
    <name type="common">Diamondback moth</name>
    <name type="synonym">Plutella maculipennis</name>
    <dbReference type="NCBI Taxonomy" id="51655"/>
    <lineage>
        <taxon>Eukaryota</taxon>
        <taxon>Metazoa</taxon>
        <taxon>Ecdysozoa</taxon>
        <taxon>Arthropoda</taxon>
        <taxon>Hexapoda</taxon>
        <taxon>Insecta</taxon>
        <taxon>Pterygota</taxon>
        <taxon>Neoptera</taxon>
        <taxon>Endopterygota</taxon>
        <taxon>Lepidoptera</taxon>
        <taxon>Glossata</taxon>
        <taxon>Ditrysia</taxon>
        <taxon>Yponomeutoidea</taxon>
        <taxon>Plutellidae</taxon>
        <taxon>Plutella</taxon>
    </lineage>
</organism>
<proteinExistence type="predicted"/>
<protein>
    <submittedName>
        <fullName evidence="2">(diamondback moth) hypothetical protein</fullName>
    </submittedName>
</protein>
<feature type="region of interest" description="Disordered" evidence="1">
    <location>
        <begin position="42"/>
        <end position="86"/>
    </location>
</feature>
<dbReference type="EMBL" id="CAJHNJ030000014">
    <property type="protein sequence ID" value="CAG9112672.1"/>
    <property type="molecule type" value="Genomic_DNA"/>
</dbReference>
<name>A0A8S4EAB5_PLUXY</name>
<sequence>MSPGQLIKKTKTDQRKRMRGGSRAGGWLHRLKARVIAARLQSADDRRRNHTSVPRVAPRSVSVLTQPSRELQWPPTPNSSTSSCTRSVMARTASFYRKSTLSSCPKLRQTRTPDASIETSPDFLELTTAA</sequence>
<keyword evidence="3" id="KW-1185">Reference proteome</keyword>
<feature type="region of interest" description="Disordered" evidence="1">
    <location>
        <begin position="1"/>
        <end position="26"/>
    </location>
</feature>
<accession>A0A8S4EAB5</accession>
<reference evidence="2" key="1">
    <citation type="submission" date="2020-11" db="EMBL/GenBank/DDBJ databases">
        <authorList>
            <person name="Whiteford S."/>
        </authorList>
    </citation>
    <scope>NUCLEOTIDE SEQUENCE</scope>
</reference>
<gene>
    <name evidence="2" type="ORF">PLXY2_LOCUS4994</name>
</gene>
<feature type="compositionally biased region" description="Low complexity" evidence="1">
    <location>
        <begin position="52"/>
        <end position="63"/>
    </location>
</feature>
<comment type="caution">
    <text evidence="2">The sequence shown here is derived from an EMBL/GenBank/DDBJ whole genome shotgun (WGS) entry which is preliminary data.</text>
</comment>
<evidence type="ECO:0000313" key="2">
    <source>
        <dbReference type="EMBL" id="CAG9112672.1"/>
    </source>
</evidence>
<dbReference type="AlphaFoldDB" id="A0A8S4EAB5"/>